<dbReference type="InterPro" id="IPR017853">
    <property type="entry name" value="GH"/>
</dbReference>
<dbReference type="GO" id="GO:0031410">
    <property type="term" value="C:cytoplasmic vesicle"/>
    <property type="evidence" value="ECO:0007669"/>
    <property type="project" value="TreeGrafter"/>
</dbReference>
<keyword evidence="4 5" id="KW-0326">Glycosidase</keyword>
<keyword evidence="5" id="KW-0378">Hydrolase</keyword>
<dbReference type="Pfam" id="PF01630">
    <property type="entry name" value="Glyco_hydro_56"/>
    <property type="match status" value="2"/>
</dbReference>
<reference evidence="7" key="1">
    <citation type="journal article" date="2023" name="Science">
        <title>Genome structures resolve the early diversification of teleost fishes.</title>
        <authorList>
            <person name="Parey E."/>
            <person name="Louis A."/>
            <person name="Montfort J."/>
            <person name="Bouchez O."/>
            <person name="Roques C."/>
            <person name="Iampietro C."/>
            <person name="Lluch J."/>
            <person name="Castinel A."/>
            <person name="Donnadieu C."/>
            <person name="Desvignes T."/>
            <person name="Floi Bucao C."/>
            <person name="Jouanno E."/>
            <person name="Wen M."/>
            <person name="Mejri S."/>
            <person name="Dirks R."/>
            <person name="Jansen H."/>
            <person name="Henkel C."/>
            <person name="Chen W.J."/>
            <person name="Zahm M."/>
            <person name="Cabau C."/>
            <person name="Klopp C."/>
            <person name="Thompson A.W."/>
            <person name="Robinson-Rechavi M."/>
            <person name="Braasch I."/>
            <person name="Lecointre G."/>
            <person name="Bobe J."/>
            <person name="Postlethwait J.H."/>
            <person name="Berthelot C."/>
            <person name="Roest Crollius H."/>
            <person name="Guiguen Y."/>
        </authorList>
    </citation>
    <scope>NUCLEOTIDE SEQUENCE</scope>
    <source>
        <strain evidence="7">NC1722</strain>
    </source>
</reference>
<dbReference type="EMBL" id="JAINUG010000136">
    <property type="protein sequence ID" value="KAJ8393467.1"/>
    <property type="molecule type" value="Genomic_DNA"/>
</dbReference>
<keyword evidence="8" id="KW-1185">Reference proteome</keyword>
<evidence type="ECO:0000313" key="7">
    <source>
        <dbReference type="EMBL" id="KAJ8393467.1"/>
    </source>
</evidence>
<keyword evidence="3" id="KW-1015">Disulfide bond</keyword>
<evidence type="ECO:0000256" key="1">
    <source>
        <dbReference type="ARBA" id="ARBA00000251"/>
    </source>
</evidence>
<dbReference type="InterPro" id="IPR018155">
    <property type="entry name" value="Hyaluronidase"/>
</dbReference>
<accession>A0AAD7RZX9</accession>
<comment type="caution">
    <text evidence="7">The sequence shown here is derived from an EMBL/GenBank/DDBJ whole genome shotgun (WGS) entry which is preliminary data.</text>
</comment>
<comment type="similarity">
    <text evidence="2 5">Belongs to the glycosyl hydrolase 56 family.</text>
</comment>
<dbReference type="SUPFAM" id="SSF51445">
    <property type="entry name" value="(Trans)glycosidases"/>
    <property type="match status" value="2"/>
</dbReference>
<evidence type="ECO:0000256" key="5">
    <source>
        <dbReference type="RuleBase" id="RU610713"/>
    </source>
</evidence>
<comment type="catalytic activity">
    <reaction evidence="1 5">
        <text>Random hydrolysis of (1-&gt;4)-linkages between N-acetyl-beta-D-glucosamine and D-glucuronate residues in hyaluronate.</text>
        <dbReference type="EC" id="3.2.1.35"/>
    </reaction>
</comment>
<evidence type="ECO:0000256" key="4">
    <source>
        <dbReference type="ARBA" id="ARBA00023295"/>
    </source>
</evidence>
<evidence type="ECO:0000256" key="6">
    <source>
        <dbReference type="SAM" id="MobiDB-lite"/>
    </source>
</evidence>
<dbReference type="PANTHER" id="PTHR11769">
    <property type="entry name" value="HYALURONIDASE"/>
    <property type="match status" value="1"/>
</dbReference>
<dbReference type="Proteomes" id="UP001221898">
    <property type="component" value="Unassembled WGS sequence"/>
</dbReference>
<dbReference type="PRINTS" id="PR00846">
    <property type="entry name" value="GLHYDRLASE56"/>
</dbReference>
<feature type="region of interest" description="Disordered" evidence="6">
    <location>
        <begin position="1"/>
        <end position="25"/>
    </location>
</feature>
<dbReference type="AlphaFoldDB" id="A0AAD7RZX9"/>
<dbReference type="EC" id="3.2.1.35" evidence="5"/>
<evidence type="ECO:0000313" key="8">
    <source>
        <dbReference type="Proteomes" id="UP001221898"/>
    </source>
</evidence>
<dbReference type="InterPro" id="IPR013785">
    <property type="entry name" value="Aldolase_TIM"/>
</dbReference>
<dbReference type="GO" id="GO:0030214">
    <property type="term" value="P:hyaluronan catabolic process"/>
    <property type="evidence" value="ECO:0007669"/>
    <property type="project" value="TreeGrafter"/>
</dbReference>
<dbReference type="PANTHER" id="PTHR11769:SF36">
    <property type="entry name" value="HYALURONIDASE"/>
    <property type="match status" value="1"/>
</dbReference>
<dbReference type="GO" id="GO:0005975">
    <property type="term" value="P:carbohydrate metabolic process"/>
    <property type="evidence" value="ECO:0007669"/>
    <property type="project" value="InterPro"/>
</dbReference>
<evidence type="ECO:0000256" key="2">
    <source>
        <dbReference type="ARBA" id="ARBA00008871"/>
    </source>
</evidence>
<sequence>MQRVSGPPAARPQAHPAGTALPRAVGDPRCASCPGRPDPGAFAMEREGRVSVFYEGSLGLYPFYSPQEQPVTGGLPQHTGLDAHLEKTRADVMAALPAAEFQGLGVVCWEKWAPQWVRNRGKKAIYQRESRALLRGFFPDWSRGELDEWAQVNLTQPPLSTLTPQHHFFFFCSLASPLTMPVVDFEAAAQAILMETLQEVRKARPQALWGMAPYPSCYNSGPAQRWANYTGRCPAAEMALNDQLLWLWKRSSALYPTLLLDKLLGGTPGAALCLQSDPRGAAGGSTGRHRL</sequence>
<protein>
    <recommendedName>
        <fullName evidence="5">Hyaluronidase</fullName>
        <ecNumber evidence="5">3.2.1.35</ecNumber>
    </recommendedName>
</protein>
<name>A0AAD7RZX9_9TELE</name>
<gene>
    <name evidence="7" type="ORF">AAFF_G00059400</name>
</gene>
<proteinExistence type="inferred from homology"/>
<dbReference type="Gene3D" id="3.20.20.70">
    <property type="entry name" value="Aldolase class I"/>
    <property type="match status" value="1"/>
</dbReference>
<evidence type="ECO:0000256" key="3">
    <source>
        <dbReference type="ARBA" id="ARBA00023157"/>
    </source>
</evidence>
<organism evidence="7 8">
    <name type="scientific">Aldrovandia affinis</name>
    <dbReference type="NCBI Taxonomy" id="143900"/>
    <lineage>
        <taxon>Eukaryota</taxon>
        <taxon>Metazoa</taxon>
        <taxon>Chordata</taxon>
        <taxon>Craniata</taxon>
        <taxon>Vertebrata</taxon>
        <taxon>Euteleostomi</taxon>
        <taxon>Actinopterygii</taxon>
        <taxon>Neopterygii</taxon>
        <taxon>Teleostei</taxon>
        <taxon>Notacanthiformes</taxon>
        <taxon>Halosauridae</taxon>
        <taxon>Aldrovandia</taxon>
    </lineage>
</organism>
<dbReference type="GO" id="GO:0004415">
    <property type="term" value="F:hyalurononglucosaminidase activity"/>
    <property type="evidence" value="ECO:0007669"/>
    <property type="project" value="UniProtKB-UniRule"/>
</dbReference>